<protein>
    <submittedName>
        <fullName evidence="4">Ribonuclease T2</fullName>
    </submittedName>
</protein>
<proteinExistence type="inferred from homology"/>
<dbReference type="Pfam" id="PF00445">
    <property type="entry name" value="Ribonuclease_T2"/>
    <property type="match status" value="1"/>
</dbReference>
<dbReference type="GO" id="GO:0003723">
    <property type="term" value="F:RNA binding"/>
    <property type="evidence" value="ECO:0007669"/>
    <property type="project" value="InterPro"/>
</dbReference>
<comment type="similarity">
    <text evidence="1 2">Belongs to the RNase T2 family.</text>
</comment>
<evidence type="ECO:0000313" key="5">
    <source>
        <dbReference type="Proteomes" id="UP000266568"/>
    </source>
</evidence>
<evidence type="ECO:0000256" key="1">
    <source>
        <dbReference type="ARBA" id="ARBA00007469"/>
    </source>
</evidence>
<comment type="caution">
    <text evidence="4">The sequence shown here is derived from an EMBL/GenBank/DDBJ whole genome shotgun (WGS) entry which is preliminary data.</text>
</comment>
<dbReference type="PANTHER" id="PTHR11240">
    <property type="entry name" value="RIBONUCLEASE T2"/>
    <property type="match status" value="1"/>
</dbReference>
<dbReference type="AlphaFoldDB" id="A0A397PLV1"/>
<organism evidence="4 5">
    <name type="scientific">Hephaestia caeni</name>
    <dbReference type="NCBI Taxonomy" id="645617"/>
    <lineage>
        <taxon>Bacteria</taxon>
        <taxon>Pseudomonadati</taxon>
        <taxon>Pseudomonadota</taxon>
        <taxon>Alphaproteobacteria</taxon>
        <taxon>Sphingomonadales</taxon>
        <taxon>Sphingomonadaceae</taxon>
        <taxon>Hephaestia</taxon>
    </lineage>
</organism>
<dbReference type="SUPFAM" id="SSF55895">
    <property type="entry name" value="Ribonuclease Rh-like"/>
    <property type="match status" value="1"/>
</dbReference>
<feature type="signal peptide" evidence="3">
    <location>
        <begin position="1"/>
        <end position="21"/>
    </location>
</feature>
<dbReference type="RefSeq" id="WP_119035109.1">
    <property type="nucleotide sequence ID" value="NZ_QXDC01000002.1"/>
</dbReference>
<dbReference type="InterPro" id="IPR033130">
    <property type="entry name" value="RNase_T2_His_AS_2"/>
</dbReference>
<dbReference type="InterPro" id="IPR001568">
    <property type="entry name" value="RNase_T2-like"/>
</dbReference>
<dbReference type="GO" id="GO:0033897">
    <property type="term" value="F:ribonuclease T2 activity"/>
    <property type="evidence" value="ECO:0007669"/>
    <property type="project" value="InterPro"/>
</dbReference>
<dbReference type="PROSITE" id="PS00530">
    <property type="entry name" value="RNASE_T2_1"/>
    <property type="match status" value="1"/>
</dbReference>
<dbReference type="PANTHER" id="PTHR11240:SF22">
    <property type="entry name" value="RIBONUCLEASE T2"/>
    <property type="match status" value="1"/>
</dbReference>
<dbReference type="InterPro" id="IPR036430">
    <property type="entry name" value="RNase_T2-like_sf"/>
</dbReference>
<gene>
    <name evidence="4" type="ORF">DFR49_1672</name>
</gene>
<evidence type="ECO:0000256" key="3">
    <source>
        <dbReference type="SAM" id="SignalP"/>
    </source>
</evidence>
<name>A0A397PLV1_9SPHN</name>
<evidence type="ECO:0000256" key="2">
    <source>
        <dbReference type="RuleBase" id="RU004328"/>
    </source>
</evidence>
<dbReference type="GO" id="GO:0006401">
    <property type="term" value="P:RNA catabolic process"/>
    <property type="evidence" value="ECO:0007669"/>
    <property type="project" value="UniProtKB-ARBA"/>
</dbReference>
<evidence type="ECO:0000313" key="4">
    <source>
        <dbReference type="EMBL" id="RIA47104.1"/>
    </source>
</evidence>
<dbReference type="Proteomes" id="UP000266568">
    <property type="component" value="Unassembled WGS sequence"/>
</dbReference>
<dbReference type="PROSITE" id="PS00531">
    <property type="entry name" value="RNASE_T2_2"/>
    <property type="match status" value="1"/>
</dbReference>
<keyword evidence="5" id="KW-1185">Reference proteome</keyword>
<dbReference type="EMBL" id="QXDC01000002">
    <property type="protein sequence ID" value="RIA47104.1"/>
    <property type="molecule type" value="Genomic_DNA"/>
</dbReference>
<reference evidence="4 5" key="1">
    <citation type="submission" date="2018-08" db="EMBL/GenBank/DDBJ databases">
        <title>Genomic Encyclopedia of Type Strains, Phase IV (KMG-IV): sequencing the most valuable type-strain genomes for metagenomic binning, comparative biology and taxonomic classification.</title>
        <authorList>
            <person name="Goeker M."/>
        </authorList>
    </citation>
    <scope>NUCLEOTIDE SEQUENCE [LARGE SCALE GENOMIC DNA]</scope>
    <source>
        <strain evidence="4 5">DSM 25527</strain>
    </source>
</reference>
<dbReference type="Gene3D" id="3.90.730.10">
    <property type="entry name" value="Ribonuclease T2-like"/>
    <property type="match status" value="1"/>
</dbReference>
<accession>A0A397PLV1</accession>
<feature type="chain" id="PRO_5017316967" evidence="3">
    <location>
        <begin position="22"/>
        <end position="237"/>
    </location>
</feature>
<dbReference type="OrthoDB" id="4720638at2"/>
<keyword evidence="3" id="KW-0732">Signal</keyword>
<dbReference type="InterPro" id="IPR018188">
    <property type="entry name" value="RNase_T2_His_AS_1"/>
</dbReference>
<sequence length="237" mass="26880">MKTLVKLVAAAALLVPVAANAQAYKCDLPTSLARPKPDLPSKDQPRRLRAIGGYTLAIKWAPQFCHDHAKQAAARFQCGSGNRFGFTLHGLWPDGKTKEWPQYCRPASLLPERVLSQHLCATPDLQLIQHEWAKHGTCTRDTPAQFFERSRRLYARLRYPDMDALSRRRLTAGSFAEAMARVNPGLKADMMRITANRHGWLEEVWVCLDTAYRYHRCPSFQGGLAKTARLKVWRGLR</sequence>